<gene>
    <name evidence="5" type="ORF">RI129_009111</name>
</gene>
<feature type="region of interest" description="Disordered" evidence="1">
    <location>
        <begin position="1171"/>
        <end position="1213"/>
    </location>
</feature>
<proteinExistence type="predicted"/>
<dbReference type="Pfam" id="PF19421">
    <property type="entry name" value="Fry_C"/>
    <property type="match status" value="2"/>
</dbReference>
<reference evidence="5 6" key="1">
    <citation type="journal article" date="2024" name="Insects">
        <title>An Improved Chromosome-Level Genome Assembly of the Firefly Pyrocoelia pectoralis.</title>
        <authorList>
            <person name="Fu X."/>
            <person name="Meyer-Rochow V.B."/>
            <person name="Ballantyne L."/>
            <person name="Zhu X."/>
        </authorList>
    </citation>
    <scope>NUCLEOTIDE SEQUENCE [LARGE SCALE GENOMIC DNA]</scope>
    <source>
        <strain evidence="5">XCY_ONT2</strain>
    </source>
</reference>
<feature type="compositionally biased region" description="Basic and acidic residues" evidence="1">
    <location>
        <begin position="1185"/>
        <end position="1195"/>
    </location>
</feature>
<feature type="compositionally biased region" description="Low complexity" evidence="1">
    <location>
        <begin position="1446"/>
        <end position="1455"/>
    </location>
</feature>
<dbReference type="EMBL" id="JAVRBK010000006">
    <property type="protein sequence ID" value="KAK5642944.1"/>
    <property type="molecule type" value="Genomic_DNA"/>
</dbReference>
<feature type="compositionally biased region" description="Low complexity" evidence="1">
    <location>
        <begin position="1196"/>
        <end position="1206"/>
    </location>
</feature>
<feature type="domain" description="Protein furry C-terminal" evidence="4">
    <location>
        <begin position="945"/>
        <end position="1156"/>
    </location>
</feature>
<dbReference type="InterPro" id="IPR029473">
    <property type="entry name" value="MOR2-PAG1_mid"/>
</dbReference>
<dbReference type="GO" id="GO:0005938">
    <property type="term" value="C:cell cortex"/>
    <property type="evidence" value="ECO:0007669"/>
    <property type="project" value="TreeGrafter"/>
</dbReference>
<dbReference type="Pfam" id="PF14225">
    <property type="entry name" value="MOR2-PAG1_C"/>
    <property type="match status" value="1"/>
</dbReference>
<evidence type="ECO:0000313" key="5">
    <source>
        <dbReference type="EMBL" id="KAK5642944.1"/>
    </source>
</evidence>
<sequence length="1570" mass="175790">MELVDPNVPPANPLFYYQYHANDMGRAGNRREGWGSAEATEMVLNNIFYITAKFGDNHPKEMEAVWATLCTSWPNNMKVIIRYLIIVSGMAPCELLPYAKRVILYLARIQPGRLLDEMMIELQTVETLNCLIERTETPPFYRLTVMRKASSHSDGTGGKGTIHTKRHSGEDPMKSSPKTDSTIKGMPEFSSPRMDKVRVMGGVNLSEDISTPTTETDLQGCEDLFSLSRSMNAGDKFDIPIPQPHPLPMPEYGGYFAPLTEYLPDSSQPISGFHRSYVFVIRFCFNELFFRCNVAVMLLCDVVVDGLELDWTIHVPLMLHILFLGLDNTRPLVYQHCKQLLLNLLIVLAQHNDHLIVAHIILNSKTNLLGLGLPTPALPVPQNIFTDKKDLNVPPVIVTPEESSTWNASDAGPNITIADVIKSLIDFLATRQNQPLWNYEDITAKVWLVRSADQMDVFLQHILRVFRESLPNAHINERWAQTALQLGLSCSSRHYAGRSLQMYRSLRVPISSRMLSDILSRLVETVAEQGEDMQVDSLESDFRPFDLKKDIFKSTPNLNNKEPMGKRYPYGNMMGADAIPPFSYLNQVGHIRSTSYSVSYVLRKTSGSPATESKDLRNRGNCEIDKNKFGSNLSRSRSAQSLKMLSDSASQDDKLTILAQLFWLSVSLLESDYEHEFLLALRLLARILHRLPLDRPDARDKVEKLQTQLRWSSFPGVHALLLKGCTHPNIYEPVVALLSQFTPLLDLVVVDPSQSIAFPMNVIALLPYMLLNYEDATELCIRSADNIAQVSVEKSKKLENLSTVMNLYSRRTFSKESFQWTKCVVKYLYDTYSHLSLNMLAFLIEVLEKGPSTLQLPILNIVHCILHYVDLASAAAQPMNADLLRVIGKYIEGVHWKEALKILKLVVTRSSTLVAPPASVQHSYWEGSVTSVPHPSFTDTEVFTKKELPGRTMEFTFDLSQTPVIGRRLLVRNEDTGVVSKPVASPRRSCSLSPADTAPLSGWKRPWMSQGRVRECLVNLLTACGQRVGLPKSPSVIFSQSSDLMERQSSMASSTEEVSVANNDFSGGSRRDDTTTDFGVFKDFDFLEYESESIEGESTDNFNWGVRRRPLSEGEEEPPSIKQHDESVSEKTPILTVRKRVATEESSDDEVGSESPLDEIAVAPEFESSSAGISAVFPPSSLSLSEHRPRRDSSTRSDTSGSSAGDLGDVTPCNASPNLSSLVNIRPNARNDTVELWTAYVQNTITQSPANTVQLFHQLQKLIKNISNSTIIITRESCSYLTQSATAGLPTIKLISSRLSSLIDIISHRILQPHLIWFNSSSVHCTRLTETLRFGMLEIQEHLETFCDKRDQATMYSDAIKTSVKLEMLSGQQTDARNDEYLLDLGRALYKLHFQLLLLIEATNKMITALVAALRNMQFHDITPDILSIRNALCRAIEDREGDGGTPTPASSSTPSPAPTNNEELESVLQELVINEKWSTLVLFVKHHRGHLSLDVDPENDDDISLILNIYCKKLVQDRPDCFIITSQETDLADIFGRLFQVSAAVSDLEGVIKDRDQPDCSTTISQAKD</sequence>
<evidence type="ECO:0000259" key="2">
    <source>
        <dbReference type="Pfam" id="PF14225"/>
    </source>
</evidence>
<dbReference type="Proteomes" id="UP001329430">
    <property type="component" value="Chromosome 6"/>
</dbReference>
<dbReference type="PANTHER" id="PTHR12295">
    <property type="entry name" value="FURRY-RELATED"/>
    <property type="match status" value="1"/>
</dbReference>
<accession>A0AAN7VFE0</accession>
<dbReference type="InterPro" id="IPR039867">
    <property type="entry name" value="Furry/Tao3/Mor2"/>
</dbReference>
<dbReference type="InterPro" id="IPR025481">
    <property type="entry name" value="Cell_Morphogen_C"/>
</dbReference>
<feature type="domain" description="Cell morphogenesis central region" evidence="3">
    <location>
        <begin position="290"/>
        <end position="352"/>
    </location>
</feature>
<feature type="region of interest" description="Disordered" evidence="1">
    <location>
        <begin position="1110"/>
        <end position="1157"/>
    </location>
</feature>
<feature type="domain" description="Cell morphogenesis central region" evidence="3">
    <location>
        <begin position="421"/>
        <end position="520"/>
    </location>
</feature>
<feature type="region of interest" description="Disordered" evidence="1">
    <location>
        <begin position="1440"/>
        <end position="1462"/>
    </location>
</feature>
<feature type="domain" description="Cell morphogenesis central region" evidence="3">
    <location>
        <begin position="40"/>
        <end position="123"/>
    </location>
</feature>
<dbReference type="Pfam" id="PF14228">
    <property type="entry name" value="MOR2-PAG1_mid"/>
    <property type="match status" value="3"/>
</dbReference>
<evidence type="ECO:0008006" key="7">
    <source>
        <dbReference type="Google" id="ProtNLM"/>
    </source>
</evidence>
<name>A0AAN7VFE0_9COLE</name>
<dbReference type="InterPro" id="IPR045842">
    <property type="entry name" value="Fry_C"/>
</dbReference>
<evidence type="ECO:0000313" key="6">
    <source>
        <dbReference type="Proteomes" id="UP001329430"/>
    </source>
</evidence>
<evidence type="ECO:0000259" key="4">
    <source>
        <dbReference type="Pfam" id="PF19421"/>
    </source>
</evidence>
<feature type="region of interest" description="Disordered" evidence="1">
    <location>
        <begin position="150"/>
        <end position="188"/>
    </location>
</feature>
<feature type="region of interest" description="Disordered" evidence="1">
    <location>
        <begin position="1047"/>
        <end position="1074"/>
    </location>
</feature>
<feature type="domain" description="Protein furry C-terminal" evidence="4">
    <location>
        <begin position="1212"/>
        <end position="1548"/>
    </location>
</feature>
<dbReference type="PANTHER" id="PTHR12295:SF30">
    <property type="entry name" value="PROTEIN FURRY"/>
    <property type="match status" value="1"/>
</dbReference>
<evidence type="ECO:0000256" key="1">
    <source>
        <dbReference type="SAM" id="MobiDB-lite"/>
    </source>
</evidence>
<dbReference type="GO" id="GO:0031175">
    <property type="term" value="P:neuron projection development"/>
    <property type="evidence" value="ECO:0007669"/>
    <property type="project" value="TreeGrafter"/>
</dbReference>
<feature type="compositionally biased region" description="Polar residues" evidence="1">
    <location>
        <begin position="1047"/>
        <end position="1066"/>
    </location>
</feature>
<comment type="caution">
    <text evidence="5">The sequence shown here is derived from an EMBL/GenBank/DDBJ whole genome shotgun (WGS) entry which is preliminary data.</text>
</comment>
<dbReference type="GO" id="GO:0000902">
    <property type="term" value="P:cell morphogenesis"/>
    <property type="evidence" value="ECO:0007669"/>
    <property type="project" value="InterPro"/>
</dbReference>
<keyword evidence="6" id="KW-1185">Reference proteome</keyword>
<evidence type="ECO:0000259" key="3">
    <source>
        <dbReference type="Pfam" id="PF14228"/>
    </source>
</evidence>
<dbReference type="GO" id="GO:0030427">
    <property type="term" value="C:site of polarized growth"/>
    <property type="evidence" value="ECO:0007669"/>
    <property type="project" value="TreeGrafter"/>
</dbReference>
<protein>
    <recommendedName>
        <fullName evidence="7">Protein furry</fullName>
    </recommendedName>
</protein>
<organism evidence="5 6">
    <name type="scientific">Pyrocoelia pectoralis</name>
    <dbReference type="NCBI Taxonomy" id="417401"/>
    <lineage>
        <taxon>Eukaryota</taxon>
        <taxon>Metazoa</taxon>
        <taxon>Ecdysozoa</taxon>
        <taxon>Arthropoda</taxon>
        <taxon>Hexapoda</taxon>
        <taxon>Insecta</taxon>
        <taxon>Pterygota</taxon>
        <taxon>Neoptera</taxon>
        <taxon>Endopterygota</taxon>
        <taxon>Coleoptera</taxon>
        <taxon>Polyphaga</taxon>
        <taxon>Elateriformia</taxon>
        <taxon>Elateroidea</taxon>
        <taxon>Lampyridae</taxon>
        <taxon>Lampyrinae</taxon>
        <taxon>Pyrocoelia</taxon>
    </lineage>
</organism>
<feature type="domain" description="Cell morphogenesis protein C-terminal" evidence="2">
    <location>
        <begin position="659"/>
        <end position="911"/>
    </location>
</feature>